<evidence type="ECO:0000313" key="5">
    <source>
        <dbReference type="Proteomes" id="UP000031014"/>
    </source>
</evidence>
<dbReference type="AlphaFoldDB" id="A0A0A8X1T0"/>
<evidence type="ECO:0000256" key="1">
    <source>
        <dbReference type="ARBA" id="ARBA00023002"/>
    </source>
</evidence>
<gene>
    <name evidence="4" type="ORF">SAMD00020551_1367</name>
</gene>
<dbReference type="PANTHER" id="PTHR42897:SF1">
    <property type="entry name" value="2-OXOACID OXIDOREDUCTASE (FERREDOXIN)"/>
    <property type="match status" value="1"/>
</dbReference>
<evidence type="ECO:0000256" key="2">
    <source>
        <dbReference type="SAM" id="MobiDB-lite"/>
    </source>
</evidence>
<dbReference type="InterPro" id="IPR051479">
    <property type="entry name" value="PorB-like"/>
</dbReference>
<proteinExistence type="predicted"/>
<dbReference type="InterPro" id="IPR029061">
    <property type="entry name" value="THDP-binding"/>
</dbReference>
<dbReference type="EMBL" id="BASE01000028">
    <property type="protein sequence ID" value="GAM13229.1"/>
    <property type="molecule type" value="Genomic_DNA"/>
</dbReference>
<keyword evidence="1 4" id="KW-0560">Oxidoreductase</keyword>
<feature type="region of interest" description="Disordered" evidence="2">
    <location>
        <begin position="191"/>
        <end position="213"/>
    </location>
</feature>
<comment type="caution">
    <text evidence="4">The sequence shown here is derived from an EMBL/GenBank/DDBJ whole genome shotgun (WGS) entry which is preliminary data.</text>
</comment>
<protein>
    <submittedName>
        <fullName evidence="4">Pyruvateferredoxin oxidoreductase, beta subunit</fullName>
        <ecNumber evidence="4">1.2.7.1</ecNumber>
    </submittedName>
</protein>
<dbReference type="SUPFAM" id="SSF52518">
    <property type="entry name" value="Thiamin diphosphate-binding fold (THDP-binding)"/>
    <property type="match status" value="1"/>
</dbReference>
<dbReference type="Proteomes" id="UP000031014">
    <property type="component" value="Unassembled WGS sequence"/>
</dbReference>
<dbReference type="EC" id="1.2.7.1" evidence="4"/>
<sequence>MGVNDGIRDNTNYSTIPEGARPTLEKNDAFFTKKRFGFIFNEEKKTKEVYKEITKVQDLLSPGNSACLGCHAELALRTTLRILGPNTILAIPPGCMGGIGAVGFNGGAGAKIPVFFPLLDNTAAMLAGIKRKYIREGRGDINVVAFAGDGGTADAGFQSLSGAAERGENIIYICYDNEAYMNTGVQRSGTTPKWSWTQTTPVGEQTHGKSQKGKDMPMIMAQHNIPYVATANPSYMHDYIAKLKKAMKVKNGMSYIHLYSGCPTGWKFPTEKTIEVGKLAVETNLYPLWEYEDGKFRLTYEVLKRRPISEYTESMQKYSHLTEQNLAELQQNVDANYKRFKKLCKI</sequence>
<feature type="compositionally biased region" description="Polar residues" evidence="2">
    <location>
        <begin position="191"/>
        <end position="203"/>
    </location>
</feature>
<dbReference type="Pfam" id="PF02775">
    <property type="entry name" value="TPP_enzyme_C"/>
    <property type="match status" value="1"/>
</dbReference>
<dbReference type="Gene3D" id="3.40.50.970">
    <property type="match status" value="1"/>
</dbReference>
<dbReference type="GO" id="GO:0030976">
    <property type="term" value="F:thiamine pyrophosphate binding"/>
    <property type="evidence" value="ECO:0007669"/>
    <property type="project" value="InterPro"/>
</dbReference>
<accession>A0A0A8X1T0</accession>
<name>A0A0A8X1T0_MESS1</name>
<dbReference type="OrthoDB" id="9794954at2"/>
<keyword evidence="5" id="KW-1185">Reference proteome</keyword>
<dbReference type="CDD" id="cd03376">
    <property type="entry name" value="TPP_PFOR_porB_like"/>
    <property type="match status" value="1"/>
</dbReference>
<dbReference type="PANTHER" id="PTHR42897">
    <property type="entry name" value="PYRUVATE SYNTHASE SUBUNIT PORB"/>
    <property type="match status" value="1"/>
</dbReference>
<keyword evidence="4" id="KW-0670">Pyruvate</keyword>
<dbReference type="InterPro" id="IPR011766">
    <property type="entry name" value="TPP_enzyme_TPP-bd"/>
</dbReference>
<evidence type="ECO:0000259" key="3">
    <source>
        <dbReference type="Pfam" id="PF02775"/>
    </source>
</evidence>
<dbReference type="GO" id="GO:0019164">
    <property type="term" value="F:pyruvate synthase activity"/>
    <property type="evidence" value="ECO:0007669"/>
    <property type="project" value="UniProtKB-EC"/>
</dbReference>
<dbReference type="RefSeq" id="WP_041965088.1">
    <property type="nucleotide sequence ID" value="NZ_BASE01000028.1"/>
</dbReference>
<evidence type="ECO:0000313" key="4">
    <source>
        <dbReference type="EMBL" id="GAM13229.1"/>
    </source>
</evidence>
<feature type="domain" description="Thiamine pyrophosphate enzyme TPP-binding" evidence="3">
    <location>
        <begin position="121"/>
        <end position="257"/>
    </location>
</feature>
<organism evidence="4 5">
    <name type="scientific">Mesobacillus selenatarsenatis (strain DSM 18680 / JCM 14380 / FERM P-15431 / SF-1)</name>
    <dbReference type="NCBI Taxonomy" id="1321606"/>
    <lineage>
        <taxon>Bacteria</taxon>
        <taxon>Bacillati</taxon>
        <taxon>Bacillota</taxon>
        <taxon>Bacilli</taxon>
        <taxon>Bacillales</taxon>
        <taxon>Bacillaceae</taxon>
        <taxon>Mesobacillus</taxon>
    </lineage>
</organism>
<dbReference type="STRING" id="1321606.SAMD00020551_1367"/>
<reference evidence="4 5" key="1">
    <citation type="submission" date="2013-06" db="EMBL/GenBank/DDBJ databases">
        <title>Whole genome shotgun sequence of Bacillus selenatarsenatis SF-1.</title>
        <authorList>
            <person name="Kuroda M."/>
            <person name="Sei K."/>
            <person name="Yamashita M."/>
            <person name="Ike M."/>
        </authorList>
    </citation>
    <scope>NUCLEOTIDE SEQUENCE [LARGE SCALE GENOMIC DNA]</scope>
    <source>
        <strain evidence="4 5">SF-1</strain>
    </source>
</reference>